<comment type="caution">
    <text evidence="1">The sequence shown here is derived from an EMBL/GenBank/DDBJ whole genome shotgun (WGS) entry which is preliminary data.</text>
</comment>
<gene>
    <name evidence="1" type="ORF">MSAN_00586700</name>
</gene>
<dbReference type="AlphaFoldDB" id="A0A8H7DHV3"/>
<accession>A0A8H7DHV3</accession>
<keyword evidence="2" id="KW-1185">Reference proteome</keyword>
<sequence>MCVPLLPTLLSSDQIQKQSRFLVGHFQESTLSMSTAPTDSPSSTQTIIVTLILLRYTTYFYLRSQISAIDALEQAYSLYLTINMKTRVDNWLATSSNHTDKELIQFILSYSL</sequence>
<reference evidence="1" key="1">
    <citation type="submission" date="2020-05" db="EMBL/GenBank/DDBJ databases">
        <title>Mycena genomes resolve the evolution of fungal bioluminescence.</title>
        <authorList>
            <person name="Tsai I.J."/>
        </authorList>
    </citation>
    <scope>NUCLEOTIDE SEQUENCE</scope>
    <source>
        <strain evidence="1">160909Yilan</strain>
    </source>
</reference>
<dbReference type="EMBL" id="JACAZH010000003">
    <property type="protein sequence ID" value="KAF7373752.1"/>
    <property type="molecule type" value="Genomic_DNA"/>
</dbReference>
<proteinExistence type="predicted"/>
<protein>
    <submittedName>
        <fullName evidence="1">Uncharacterized protein</fullName>
    </submittedName>
</protein>
<name>A0A8H7DHV3_9AGAR</name>
<evidence type="ECO:0000313" key="2">
    <source>
        <dbReference type="Proteomes" id="UP000623467"/>
    </source>
</evidence>
<dbReference type="Proteomes" id="UP000623467">
    <property type="component" value="Unassembled WGS sequence"/>
</dbReference>
<organism evidence="1 2">
    <name type="scientific">Mycena sanguinolenta</name>
    <dbReference type="NCBI Taxonomy" id="230812"/>
    <lineage>
        <taxon>Eukaryota</taxon>
        <taxon>Fungi</taxon>
        <taxon>Dikarya</taxon>
        <taxon>Basidiomycota</taxon>
        <taxon>Agaricomycotina</taxon>
        <taxon>Agaricomycetes</taxon>
        <taxon>Agaricomycetidae</taxon>
        <taxon>Agaricales</taxon>
        <taxon>Marasmiineae</taxon>
        <taxon>Mycenaceae</taxon>
        <taxon>Mycena</taxon>
    </lineage>
</organism>
<evidence type="ECO:0000313" key="1">
    <source>
        <dbReference type="EMBL" id="KAF7373752.1"/>
    </source>
</evidence>